<dbReference type="PANTHER" id="PTHR11890">
    <property type="entry name" value="INTERLEUKIN-1 RECEPTOR FAMILY MEMBER"/>
    <property type="match status" value="1"/>
</dbReference>
<dbReference type="InterPro" id="IPR004074">
    <property type="entry name" value="IL-1_rcpt_I/II-typ"/>
</dbReference>
<keyword evidence="4" id="KW-0378">Hydrolase</keyword>
<dbReference type="SUPFAM" id="SSF52200">
    <property type="entry name" value="Toll/Interleukin receptor TIR domain"/>
    <property type="match status" value="2"/>
</dbReference>
<dbReference type="PRINTS" id="PR01537">
    <property type="entry name" value="INTRLKN1R1F"/>
</dbReference>
<name>A0A668AV81_9TELE</name>
<evidence type="ECO:0000256" key="11">
    <source>
        <dbReference type="SAM" id="SignalP"/>
    </source>
</evidence>
<keyword evidence="8" id="KW-0393">Immunoglobulin domain</keyword>
<evidence type="ECO:0000313" key="15">
    <source>
        <dbReference type="Proteomes" id="UP000472263"/>
    </source>
</evidence>
<evidence type="ECO:0000313" key="14">
    <source>
        <dbReference type="Ensembl" id="ENSMMDP00005053449.1"/>
    </source>
</evidence>
<evidence type="ECO:0000256" key="4">
    <source>
        <dbReference type="ARBA" id="ARBA00022801"/>
    </source>
</evidence>
<proteinExistence type="inferred from homology"/>
<dbReference type="AlphaFoldDB" id="A0A668AV81"/>
<keyword evidence="5" id="KW-0520">NAD</keyword>
<evidence type="ECO:0000256" key="10">
    <source>
        <dbReference type="SAM" id="Phobius"/>
    </source>
</evidence>
<evidence type="ECO:0000259" key="12">
    <source>
        <dbReference type="PROSITE" id="PS50104"/>
    </source>
</evidence>
<protein>
    <submittedName>
        <fullName evidence="14">Zmp:0000000936</fullName>
    </submittedName>
</protein>
<dbReference type="InterPro" id="IPR007110">
    <property type="entry name" value="Ig-like_dom"/>
</dbReference>
<evidence type="ECO:0000256" key="3">
    <source>
        <dbReference type="ARBA" id="ARBA00022737"/>
    </source>
</evidence>
<accession>A0A668AV81</accession>
<keyword evidence="6" id="KW-1015">Disulfide bond</keyword>
<dbReference type="PROSITE" id="PS50835">
    <property type="entry name" value="IG_LIKE"/>
    <property type="match status" value="2"/>
</dbReference>
<evidence type="ECO:0000259" key="13">
    <source>
        <dbReference type="PROSITE" id="PS50835"/>
    </source>
</evidence>
<dbReference type="GO" id="GO:0016787">
    <property type="term" value="F:hydrolase activity"/>
    <property type="evidence" value="ECO:0007669"/>
    <property type="project" value="UniProtKB-KW"/>
</dbReference>
<keyword evidence="10" id="KW-1133">Transmembrane helix</keyword>
<evidence type="ECO:0000256" key="8">
    <source>
        <dbReference type="ARBA" id="ARBA00023319"/>
    </source>
</evidence>
<reference evidence="14" key="1">
    <citation type="submission" date="2019-06" db="EMBL/GenBank/DDBJ databases">
        <authorList>
            <consortium name="Wellcome Sanger Institute Data Sharing"/>
        </authorList>
    </citation>
    <scope>NUCLEOTIDE SEQUENCE [LARGE SCALE GENOMIC DNA]</scope>
</reference>
<dbReference type="PROSITE" id="PS50104">
    <property type="entry name" value="TIR"/>
    <property type="match status" value="1"/>
</dbReference>
<feature type="compositionally biased region" description="Basic and acidic residues" evidence="9">
    <location>
        <begin position="570"/>
        <end position="592"/>
    </location>
</feature>
<feature type="signal peptide" evidence="11">
    <location>
        <begin position="1"/>
        <end position="19"/>
    </location>
</feature>
<dbReference type="Pfam" id="PF01582">
    <property type="entry name" value="TIR"/>
    <property type="match status" value="1"/>
</dbReference>
<feature type="domain" description="Ig-like" evidence="13">
    <location>
        <begin position="237"/>
        <end position="326"/>
    </location>
</feature>
<dbReference type="FunCoup" id="A0A668AV81">
    <property type="interactions" value="798"/>
</dbReference>
<evidence type="ECO:0000256" key="6">
    <source>
        <dbReference type="ARBA" id="ARBA00023157"/>
    </source>
</evidence>
<feature type="region of interest" description="Disordered" evidence="9">
    <location>
        <begin position="570"/>
        <end position="605"/>
    </location>
</feature>
<feature type="transmembrane region" description="Helical" evidence="10">
    <location>
        <begin position="346"/>
        <end position="371"/>
    </location>
</feature>
<dbReference type="InParanoid" id="A0A668AV81"/>
<organism evidence="14 15">
    <name type="scientific">Myripristis murdjan</name>
    <name type="common">pinecone soldierfish</name>
    <dbReference type="NCBI Taxonomy" id="586833"/>
    <lineage>
        <taxon>Eukaryota</taxon>
        <taxon>Metazoa</taxon>
        <taxon>Chordata</taxon>
        <taxon>Craniata</taxon>
        <taxon>Vertebrata</taxon>
        <taxon>Euteleostomi</taxon>
        <taxon>Actinopterygii</taxon>
        <taxon>Neopterygii</taxon>
        <taxon>Teleostei</taxon>
        <taxon>Neoteleostei</taxon>
        <taxon>Acanthomorphata</taxon>
        <taxon>Holocentriformes</taxon>
        <taxon>Holocentridae</taxon>
        <taxon>Myripristis</taxon>
    </lineage>
</organism>
<keyword evidence="15" id="KW-1185">Reference proteome</keyword>
<evidence type="ECO:0000256" key="5">
    <source>
        <dbReference type="ARBA" id="ARBA00023027"/>
    </source>
</evidence>
<dbReference type="InterPro" id="IPR000157">
    <property type="entry name" value="TIR_dom"/>
</dbReference>
<dbReference type="InterPro" id="IPR003599">
    <property type="entry name" value="Ig_sub"/>
</dbReference>
<dbReference type="SUPFAM" id="SSF48726">
    <property type="entry name" value="Immunoglobulin"/>
    <property type="match status" value="3"/>
</dbReference>
<dbReference type="Pfam" id="PF13895">
    <property type="entry name" value="Ig_2"/>
    <property type="match status" value="1"/>
</dbReference>
<reference evidence="14" key="2">
    <citation type="submission" date="2025-08" db="UniProtKB">
        <authorList>
            <consortium name="Ensembl"/>
        </authorList>
    </citation>
    <scope>IDENTIFICATION</scope>
</reference>
<dbReference type="Gene3D" id="3.40.50.10140">
    <property type="entry name" value="Toll/interleukin-1 receptor homology (TIR) domain"/>
    <property type="match status" value="1"/>
</dbReference>
<evidence type="ECO:0000256" key="9">
    <source>
        <dbReference type="SAM" id="MobiDB-lite"/>
    </source>
</evidence>
<feature type="domain" description="Ig-like" evidence="13">
    <location>
        <begin position="121"/>
        <end position="221"/>
    </location>
</feature>
<gene>
    <name evidence="14" type="primary">LOC115380418</name>
</gene>
<evidence type="ECO:0000256" key="7">
    <source>
        <dbReference type="ARBA" id="ARBA00023180"/>
    </source>
</evidence>
<dbReference type="InterPro" id="IPR015621">
    <property type="entry name" value="IL-1_rcpt_fam"/>
</dbReference>
<keyword evidence="7" id="KW-0325">Glycoprotein</keyword>
<evidence type="ECO:0000256" key="1">
    <source>
        <dbReference type="ARBA" id="ARBA00009752"/>
    </source>
</evidence>
<comment type="similarity">
    <text evidence="1">Belongs to the interleukin-1 receptor family.</text>
</comment>
<dbReference type="GO" id="GO:0004908">
    <property type="term" value="F:interleukin-1 receptor activity"/>
    <property type="evidence" value="ECO:0007669"/>
    <property type="project" value="InterPro"/>
</dbReference>
<feature type="chain" id="PRO_5025427658" evidence="11">
    <location>
        <begin position="20"/>
        <end position="638"/>
    </location>
</feature>
<dbReference type="GeneTree" id="ENSGT01090000259985"/>
<dbReference type="FunFam" id="2.60.40.10:FF:000188">
    <property type="entry name" value="Interleukin-1 receptor accessory protein-like 1"/>
    <property type="match status" value="1"/>
</dbReference>
<keyword evidence="10" id="KW-0812">Transmembrane</keyword>
<keyword evidence="3" id="KW-0677">Repeat</keyword>
<feature type="region of interest" description="Disordered" evidence="9">
    <location>
        <begin position="482"/>
        <end position="508"/>
    </location>
</feature>
<reference evidence="14" key="3">
    <citation type="submission" date="2025-09" db="UniProtKB">
        <authorList>
            <consortium name="Ensembl"/>
        </authorList>
    </citation>
    <scope>IDENTIFICATION</scope>
</reference>
<dbReference type="Gene3D" id="2.60.40.10">
    <property type="entry name" value="Immunoglobulins"/>
    <property type="match status" value="3"/>
</dbReference>
<feature type="domain" description="TIR" evidence="12">
    <location>
        <begin position="395"/>
        <end position="613"/>
    </location>
</feature>
<dbReference type="InterPro" id="IPR036179">
    <property type="entry name" value="Ig-like_dom_sf"/>
</dbReference>
<keyword evidence="2 11" id="KW-0732">Signal</keyword>
<evidence type="ECO:0000256" key="2">
    <source>
        <dbReference type="ARBA" id="ARBA00022729"/>
    </source>
</evidence>
<dbReference type="PRINTS" id="PR01536">
    <property type="entry name" value="INTRLKN1R12F"/>
</dbReference>
<sequence length="638" mass="72476">RYLFLGVFILFYFILLCSIENCKDYKLQFERVFSVPGEAAMLNTTLVAMDVFNFTTEPYNVTWYDPRTGQELSNQTGRVVVRGETLWLLSVQLEDAGEYESIVRTPSRCYRQQTKLVVEKPPAGQCGRPRQAGQVVTISVNGFLSCPLKDYISKLKDYNASYSMKWYKGCELIEDRRGRFTYLSMAQLKVEKVELEDSGNYTCTLTFDLGGVTASVSETINTTIKETYYMRPIVHKPENITIKVEKGSRFNQSCLMFVPCVGEPSISISWADKNDFIESVPENRVYTVDGRSWRQESPSRGLWKEVLLVFSEVREEDFYKNYTCMVFSARGTPQCFFTLLPPDPQIALTIGLVLGSATVLFITSVVLFYLFKVDIVLCFRRTFPVFYTNTDSDGKLYDAYVAYPRQFGVGSGVETETFVFHMLPQVLEKTCGYKLFITGRDCLPGQAIVNAVEENMQASRRLLLIYTASTFTCRRQNSSFSNNNNNNITKSDGDGGNSDGSDSVDGGDGGCVNAGQQFECEMAMYRMLLEGSLKVVLVELEPISPAQLALFPESVRHLRKRHGAVCWWKSQDRRTPRRKSEDEEKRGTRDAELPPPPSLSPSSRFWKEMRYHMPVRGKRAMYPEKTALLTLSHGSRIS</sequence>
<dbReference type="SMART" id="SM00255">
    <property type="entry name" value="TIR"/>
    <property type="match status" value="1"/>
</dbReference>
<dbReference type="InterPro" id="IPR013783">
    <property type="entry name" value="Ig-like_fold"/>
</dbReference>
<dbReference type="Proteomes" id="UP000472263">
    <property type="component" value="Chromosome 21"/>
</dbReference>
<dbReference type="Ensembl" id="ENSMMDT00005054487.1">
    <property type="protein sequence ID" value="ENSMMDP00005053449.1"/>
    <property type="gene ID" value="ENSMMDG00005024032.1"/>
</dbReference>
<dbReference type="SMART" id="SM00409">
    <property type="entry name" value="IG"/>
    <property type="match status" value="3"/>
</dbReference>
<dbReference type="PANTHER" id="PTHR11890:SF3">
    <property type="entry name" value="INTERLEUKIN-1 RECEPTOR TYPE 2"/>
    <property type="match status" value="1"/>
</dbReference>
<dbReference type="InterPro" id="IPR035897">
    <property type="entry name" value="Toll_tir_struct_dom_sf"/>
</dbReference>
<keyword evidence="10" id="KW-0472">Membrane</keyword>